<dbReference type="InterPro" id="IPR003682">
    <property type="entry name" value="rRNA_ssu_MeTfrase_G"/>
</dbReference>
<dbReference type="Pfam" id="PF02527">
    <property type="entry name" value="GidB"/>
    <property type="match status" value="1"/>
</dbReference>
<gene>
    <name evidence="6 7" type="primary">rsmG</name>
    <name evidence="7" type="ORF">C0J27_01385</name>
</gene>
<feature type="binding site" evidence="6">
    <location>
        <position position="104"/>
    </location>
    <ligand>
        <name>S-adenosyl-L-methionine</name>
        <dbReference type="ChEBI" id="CHEBI:59789"/>
    </ligand>
</feature>
<dbReference type="EMBL" id="CP025544">
    <property type="protein sequence ID" value="AXK60399.1"/>
    <property type="molecule type" value="Genomic_DNA"/>
</dbReference>
<comment type="caution">
    <text evidence="6">Lacks conserved residue(s) required for the propagation of feature annotation.</text>
</comment>
<evidence type="ECO:0000256" key="6">
    <source>
        <dbReference type="HAMAP-Rule" id="MF_00074"/>
    </source>
</evidence>
<evidence type="ECO:0000313" key="8">
    <source>
        <dbReference type="Proteomes" id="UP000254834"/>
    </source>
</evidence>
<reference evidence="7 8" key="1">
    <citation type="submission" date="2017-12" db="EMBL/GenBank/DDBJ databases">
        <title>Chromulinavorax destructans is a abundant pathogen of dominant heterotrophic picoflagllates.</title>
        <authorList>
            <person name="Deeg C.M."/>
            <person name="Zimmer M."/>
            <person name="Suttle C.A."/>
        </authorList>
    </citation>
    <scope>NUCLEOTIDE SEQUENCE [LARGE SCALE GENOMIC DNA]</scope>
    <source>
        <strain evidence="7 8">SeV1</strain>
    </source>
</reference>
<evidence type="ECO:0000256" key="5">
    <source>
        <dbReference type="ARBA" id="ARBA00022691"/>
    </source>
</evidence>
<dbReference type="Proteomes" id="UP000254834">
    <property type="component" value="Chromosome"/>
</dbReference>
<evidence type="ECO:0000256" key="1">
    <source>
        <dbReference type="ARBA" id="ARBA00022490"/>
    </source>
</evidence>
<keyword evidence="4 6" id="KW-0808">Transferase</keyword>
<dbReference type="PANTHER" id="PTHR31760">
    <property type="entry name" value="S-ADENOSYL-L-METHIONINE-DEPENDENT METHYLTRANSFERASES SUPERFAMILY PROTEIN"/>
    <property type="match status" value="1"/>
</dbReference>
<comment type="subcellular location">
    <subcellularLocation>
        <location evidence="6">Cytoplasm</location>
    </subcellularLocation>
</comment>
<dbReference type="HAMAP" id="MF_00074">
    <property type="entry name" value="16SrRNA_methyltr_G"/>
    <property type="match status" value="1"/>
</dbReference>
<keyword evidence="2 6" id="KW-0698">rRNA processing</keyword>
<dbReference type="OrthoDB" id="9808773at2"/>
<keyword evidence="3 6" id="KW-0489">Methyltransferase</keyword>
<dbReference type="SUPFAM" id="SSF53335">
    <property type="entry name" value="S-adenosyl-L-methionine-dependent methyltransferases"/>
    <property type="match status" value="1"/>
</dbReference>
<evidence type="ECO:0000256" key="3">
    <source>
        <dbReference type="ARBA" id="ARBA00022603"/>
    </source>
</evidence>
<dbReference type="Gene3D" id="3.40.50.150">
    <property type="entry name" value="Vaccinia Virus protein VP39"/>
    <property type="match status" value="1"/>
</dbReference>
<keyword evidence="8" id="KW-1185">Reference proteome</keyword>
<evidence type="ECO:0000256" key="2">
    <source>
        <dbReference type="ARBA" id="ARBA00022552"/>
    </source>
</evidence>
<feature type="binding site" evidence="6">
    <location>
        <position position="167"/>
    </location>
    <ligand>
        <name>S-adenosyl-L-methionine</name>
        <dbReference type="ChEBI" id="CHEBI:59789"/>
    </ligand>
</feature>
<proteinExistence type="inferred from homology"/>
<dbReference type="GO" id="GO:0005829">
    <property type="term" value="C:cytosol"/>
    <property type="evidence" value="ECO:0007669"/>
    <property type="project" value="TreeGrafter"/>
</dbReference>
<evidence type="ECO:0000313" key="7">
    <source>
        <dbReference type="EMBL" id="AXK60399.1"/>
    </source>
</evidence>
<dbReference type="EC" id="2.1.1.-" evidence="6"/>
<organism evidence="7 8">
    <name type="scientific">Candidatus Chromulinivorax destructor</name>
    <dbReference type="NCBI Taxonomy" id="2066483"/>
    <lineage>
        <taxon>Bacteria</taxon>
        <taxon>Candidatus Babelota</taxon>
        <taxon>Candidatus Babeliae</taxon>
        <taxon>Candidatus Babeliales</taxon>
        <taxon>Candidatus Chromulinivoraceae</taxon>
        <taxon>Candidatus Chromulinivorax</taxon>
    </lineage>
</organism>
<name>A0A345ZAT2_9BACT</name>
<comment type="function">
    <text evidence="6">Specifically methylates the N7 position of a guanine in 16S rRNA.</text>
</comment>
<comment type="similarity">
    <text evidence="6">Belongs to the methyltransferase superfamily. RNA methyltransferase RsmG family.</text>
</comment>
<dbReference type="InterPro" id="IPR029063">
    <property type="entry name" value="SAM-dependent_MTases_sf"/>
</dbReference>
<keyword evidence="5 6" id="KW-0949">S-adenosyl-L-methionine</keyword>
<sequence length="232" mass="26641">MLNNVNLLIFIMIKTKMLLQNKTEQENRVWGSFVGRFSLTAKQQEQFLSYLAYLIQENQKFNITAITDFESIVGDHFTDALALSEKMDLTACTSLIDVGTGGGLPGIPLKIMYPHLQILLIEVNQKKVTFLEEVAVRLGLEDVEVCDLDWRSFLRGYDQTPDVVIARASLSVEELQRMFKGSSALKHSTLVYWASKYWNATQREAQFLDREESYSVDHKLRRLVFFKDKSGE</sequence>
<protein>
    <recommendedName>
        <fullName evidence="6">Ribosomal RNA small subunit methyltransferase G</fullName>
        <ecNumber evidence="6">2.1.1.-</ecNumber>
    </recommendedName>
    <alternativeName>
        <fullName evidence="6">16S rRNA 7-methylguanosine methyltransferase</fullName>
        <shortName evidence="6">16S rRNA m7G methyltransferase</shortName>
    </alternativeName>
</protein>
<dbReference type="KEGG" id="cdes:C0J27_01385"/>
<keyword evidence="1 6" id="KW-0963">Cytoplasm</keyword>
<dbReference type="PANTHER" id="PTHR31760:SF0">
    <property type="entry name" value="S-ADENOSYL-L-METHIONINE-DEPENDENT METHYLTRANSFERASES SUPERFAMILY PROTEIN"/>
    <property type="match status" value="1"/>
</dbReference>
<evidence type="ECO:0000256" key="4">
    <source>
        <dbReference type="ARBA" id="ARBA00022679"/>
    </source>
</evidence>
<dbReference type="GO" id="GO:0070043">
    <property type="term" value="F:rRNA (guanine-N7-)-methyltransferase activity"/>
    <property type="evidence" value="ECO:0007669"/>
    <property type="project" value="UniProtKB-UniRule"/>
</dbReference>
<feature type="binding site" evidence="6">
    <location>
        <position position="99"/>
    </location>
    <ligand>
        <name>S-adenosyl-L-methionine</name>
        <dbReference type="ChEBI" id="CHEBI:59789"/>
    </ligand>
</feature>
<dbReference type="AlphaFoldDB" id="A0A345ZAT2"/>
<dbReference type="CDD" id="cd02440">
    <property type="entry name" value="AdoMet_MTases"/>
    <property type="match status" value="1"/>
</dbReference>
<accession>A0A345ZAT2</accession>
<dbReference type="NCBIfam" id="TIGR00138">
    <property type="entry name" value="rsmG_gidB"/>
    <property type="match status" value="1"/>
</dbReference>